<name>A0A0E9Q5I2_ANGAN</name>
<dbReference type="EMBL" id="GBXM01096820">
    <property type="protein sequence ID" value="JAH11757.1"/>
    <property type="molecule type" value="Transcribed_RNA"/>
</dbReference>
<dbReference type="AlphaFoldDB" id="A0A0E9Q5I2"/>
<accession>A0A0E9Q5I2</accession>
<organism evidence="1">
    <name type="scientific">Anguilla anguilla</name>
    <name type="common">European freshwater eel</name>
    <name type="synonym">Muraena anguilla</name>
    <dbReference type="NCBI Taxonomy" id="7936"/>
    <lineage>
        <taxon>Eukaryota</taxon>
        <taxon>Metazoa</taxon>
        <taxon>Chordata</taxon>
        <taxon>Craniata</taxon>
        <taxon>Vertebrata</taxon>
        <taxon>Euteleostomi</taxon>
        <taxon>Actinopterygii</taxon>
        <taxon>Neopterygii</taxon>
        <taxon>Teleostei</taxon>
        <taxon>Anguilliformes</taxon>
        <taxon>Anguillidae</taxon>
        <taxon>Anguilla</taxon>
    </lineage>
</organism>
<proteinExistence type="predicted"/>
<sequence>MESLMTLPSLSSLVFCSAASISCCSNCILSIFCSSILFLSSSSLASAICSNRARMSTFCLNERLQL</sequence>
<evidence type="ECO:0000313" key="1">
    <source>
        <dbReference type="EMBL" id="JAH11757.1"/>
    </source>
</evidence>
<reference evidence="1" key="2">
    <citation type="journal article" date="2015" name="Fish Shellfish Immunol.">
        <title>Early steps in the European eel (Anguilla anguilla)-Vibrio vulnificus interaction in the gills: Role of the RtxA13 toxin.</title>
        <authorList>
            <person name="Callol A."/>
            <person name="Pajuelo D."/>
            <person name="Ebbesson L."/>
            <person name="Teles M."/>
            <person name="MacKenzie S."/>
            <person name="Amaro C."/>
        </authorList>
    </citation>
    <scope>NUCLEOTIDE SEQUENCE</scope>
</reference>
<protein>
    <submittedName>
        <fullName evidence="1">Uncharacterized protein</fullName>
    </submittedName>
</protein>
<reference evidence="1" key="1">
    <citation type="submission" date="2014-11" db="EMBL/GenBank/DDBJ databases">
        <authorList>
            <person name="Amaro Gonzalez C."/>
        </authorList>
    </citation>
    <scope>NUCLEOTIDE SEQUENCE</scope>
</reference>